<comment type="subcellular location">
    <subcellularLocation>
        <location evidence="1">Nucleus</location>
    </subcellularLocation>
</comment>
<organism evidence="8 9">
    <name type="scientific">Thamnocephalis sphaerospora</name>
    <dbReference type="NCBI Taxonomy" id="78915"/>
    <lineage>
        <taxon>Eukaryota</taxon>
        <taxon>Fungi</taxon>
        <taxon>Fungi incertae sedis</taxon>
        <taxon>Zoopagomycota</taxon>
        <taxon>Zoopagomycotina</taxon>
        <taxon>Zoopagomycetes</taxon>
        <taxon>Zoopagales</taxon>
        <taxon>Sigmoideomycetaceae</taxon>
        <taxon>Thamnocephalis</taxon>
    </lineage>
</organism>
<comment type="similarity">
    <text evidence="6">Belongs to the HSF family.</text>
</comment>
<evidence type="ECO:0000256" key="2">
    <source>
        <dbReference type="ARBA" id="ARBA00023015"/>
    </source>
</evidence>
<feature type="domain" description="HSF-type DNA-binding" evidence="7">
    <location>
        <begin position="33"/>
        <end position="57"/>
    </location>
</feature>
<evidence type="ECO:0000259" key="7">
    <source>
        <dbReference type="PROSITE" id="PS00434"/>
    </source>
</evidence>
<sequence length="94" mass="11213">LLEDERHALIVSWGVSGDSFVVKDQSEFAKSILPMHFKHSNFASFVRQLNKYDFHKVKRSGEDNAPIYGEQAWEFRHPMFLRKRYDLLESIRRK</sequence>
<feature type="non-terminal residue" evidence="8">
    <location>
        <position position="94"/>
    </location>
</feature>
<proteinExistence type="inferred from homology"/>
<dbReference type="InterPro" id="IPR036388">
    <property type="entry name" value="WH-like_DNA-bd_sf"/>
</dbReference>
<evidence type="ECO:0000256" key="4">
    <source>
        <dbReference type="ARBA" id="ARBA00023163"/>
    </source>
</evidence>
<dbReference type="Pfam" id="PF00447">
    <property type="entry name" value="HSF_DNA-bind"/>
    <property type="match status" value="1"/>
</dbReference>
<dbReference type="SMART" id="SM00415">
    <property type="entry name" value="HSF"/>
    <property type="match status" value="1"/>
</dbReference>
<accession>A0A4P9XUP8</accession>
<dbReference type="PRINTS" id="PR00056">
    <property type="entry name" value="HSFDOMAIN"/>
</dbReference>
<keyword evidence="2" id="KW-0805">Transcription regulation</keyword>
<keyword evidence="9" id="KW-1185">Reference proteome</keyword>
<dbReference type="EMBL" id="KZ992478">
    <property type="protein sequence ID" value="RKP09967.1"/>
    <property type="molecule type" value="Genomic_DNA"/>
</dbReference>
<dbReference type="GO" id="GO:0003700">
    <property type="term" value="F:DNA-binding transcription factor activity"/>
    <property type="evidence" value="ECO:0007669"/>
    <property type="project" value="InterPro"/>
</dbReference>
<evidence type="ECO:0000313" key="9">
    <source>
        <dbReference type="Proteomes" id="UP000271241"/>
    </source>
</evidence>
<keyword evidence="5" id="KW-0539">Nucleus</keyword>
<dbReference type="InterPro" id="IPR000232">
    <property type="entry name" value="HSF_DNA-bd"/>
</dbReference>
<keyword evidence="3 8" id="KW-0238">DNA-binding</keyword>
<protein>
    <submittedName>
        <fullName evidence="8">HSF-type DNA-binding-domain-containing protein</fullName>
    </submittedName>
</protein>
<dbReference type="InterPro" id="IPR036390">
    <property type="entry name" value="WH_DNA-bd_sf"/>
</dbReference>
<dbReference type="AlphaFoldDB" id="A0A4P9XUP8"/>
<evidence type="ECO:0000256" key="3">
    <source>
        <dbReference type="ARBA" id="ARBA00023125"/>
    </source>
</evidence>
<evidence type="ECO:0000313" key="8">
    <source>
        <dbReference type="EMBL" id="RKP09967.1"/>
    </source>
</evidence>
<dbReference type="SUPFAM" id="SSF46785">
    <property type="entry name" value="Winged helix' DNA-binding domain"/>
    <property type="match status" value="1"/>
</dbReference>
<dbReference type="FunFam" id="1.10.10.10:FF:000027">
    <property type="entry name" value="Heat shock transcription factor 1"/>
    <property type="match status" value="1"/>
</dbReference>
<evidence type="ECO:0000256" key="6">
    <source>
        <dbReference type="RuleBase" id="RU004020"/>
    </source>
</evidence>
<dbReference type="Gene3D" id="1.10.10.10">
    <property type="entry name" value="Winged helix-like DNA-binding domain superfamily/Winged helix DNA-binding domain"/>
    <property type="match status" value="1"/>
</dbReference>
<gene>
    <name evidence="8" type="ORF">THASP1DRAFT_3886</name>
</gene>
<feature type="non-terminal residue" evidence="8">
    <location>
        <position position="1"/>
    </location>
</feature>
<evidence type="ECO:0000256" key="5">
    <source>
        <dbReference type="ARBA" id="ARBA00023242"/>
    </source>
</evidence>
<dbReference type="PANTHER" id="PTHR10015">
    <property type="entry name" value="HEAT SHOCK TRANSCRIPTION FACTOR"/>
    <property type="match status" value="1"/>
</dbReference>
<dbReference type="GO" id="GO:0005634">
    <property type="term" value="C:nucleus"/>
    <property type="evidence" value="ECO:0007669"/>
    <property type="project" value="UniProtKB-SubCell"/>
</dbReference>
<dbReference type="PROSITE" id="PS00434">
    <property type="entry name" value="HSF_DOMAIN"/>
    <property type="match status" value="1"/>
</dbReference>
<reference evidence="9" key="1">
    <citation type="journal article" date="2018" name="Nat. Microbiol.">
        <title>Leveraging single-cell genomics to expand the fungal tree of life.</title>
        <authorList>
            <person name="Ahrendt S.R."/>
            <person name="Quandt C.A."/>
            <person name="Ciobanu D."/>
            <person name="Clum A."/>
            <person name="Salamov A."/>
            <person name="Andreopoulos B."/>
            <person name="Cheng J.F."/>
            <person name="Woyke T."/>
            <person name="Pelin A."/>
            <person name="Henrissat B."/>
            <person name="Reynolds N.K."/>
            <person name="Benny G.L."/>
            <person name="Smith M.E."/>
            <person name="James T.Y."/>
            <person name="Grigoriev I.V."/>
        </authorList>
    </citation>
    <scope>NUCLEOTIDE SEQUENCE [LARGE SCALE GENOMIC DNA]</scope>
    <source>
        <strain evidence="9">RSA 1356</strain>
    </source>
</reference>
<evidence type="ECO:0000256" key="1">
    <source>
        <dbReference type="ARBA" id="ARBA00004123"/>
    </source>
</evidence>
<dbReference type="OrthoDB" id="60033at2759"/>
<dbReference type="STRING" id="78915.A0A4P9XUP8"/>
<keyword evidence="4" id="KW-0804">Transcription</keyword>
<dbReference type="GO" id="GO:0043565">
    <property type="term" value="F:sequence-specific DNA binding"/>
    <property type="evidence" value="ECO:0007669"/>
    <property type="project" value="InterPro"/>
</dbReference>
<name>A0A4P9XUP8_9FUNG</name>
<dbReference type="PANTHER" id="PTHR10015:SF361">
    <property type="entry name" value="TRANSCRIPTION FACTOR SKN7"/>
    <property type="match status" value="1"/>
</dbReference>
<dbReference type="Proteomes" id="UP000271241">
    <property type="component" value="Unassembled WGS sequence"/>
</dbReference>